<accession>A0A2N7V9E0</accession>
<reference evidence="1 3" key="1">
    <citation type="submission" date="2020-07" db="EMBL/GenBank/DDBJ databases">
        <authorList>
            <person name="Teixeira M."/>
        </authorList>
    </citation>
    <scope>NUCLEOTIDE SEQUENCE</scope>
    <source>
        <strain evidence="2">3</strain>
        <strain evidence="1">Xanthomonas arboricola pv. juglandis CPBF 427</strain>
    </source>
</reference>
<name>A0A2N7V9E0_XANCJ</name>
<proteinExistence type="predicted"/>
<evidence type="ECO:0000313" key="3">
    <source>
        <dbReference type="Proteomes" id="UP000514411"/>
    </source>
</evidence>
<dbReference type="Proteomes" id="UP000514411">
    <property type="component" value="Chromosome"/>
</dbReference>
<dbReference type="EMBL" id="LR824643">
    <property type="protein sequence ID" value="CAD0309067.1"/>
    <property type="molecule type" value="Genomic_DNA"/>
</dbReference>
<protein>
    <submittedName>
        <fullName evidence="1">DUF4262 domain-containing protein</fullName>
    </submittedName>
</protein>
<evidence type="ECO:0000313" key="1">
    <source>
        <dbReference type="EMBL" id="CAD0309067.1"/>
    </source>
</evidence>
<dbReference type="RefSeq" id="WP_016901257.1">
    <property type="nucleotide sequence ID" value="NZ_CP012251.1"/>
</dbReference>
<dbReference type="InterPro" id="IPR025358">
    <property type="entry name" value="DUF4262"/>
</dbReference>
<dbReference type="OrthoDB" id="9793188at2"/>
<dbReference type="AlphaFoldDB" id="A0A2N7V9E0"/>
<sequence>MVRSIGVDESERQLLDDVAEYGWHCIHIMEEGEQVGYSFTVGMYQTFGHPELIIFGLSSRVSHQILSIFADAAQAGTPLDLSQPTDALIDHYSCCFAEVPLSEYYEHVGFARWYYQGDDFPLYQIVWPSKSGLFPWHPRSSAEFRAAQPVLGQAANGN</sequence>
<dbReference type="EMBL" id="LR861807">
    <property type="protein sequence ID" value="CAD1785934.1"/>
    <property type="molecule type" value="Genomic_DNA"/>
</dbReference>
<dbReference type="Pfam" id="PF14081">
    <property type="entry name" value="DUF4262"/>
    <property type="match status" value="1"/>
</dbReference>
<organism evidence="1">
    <name type="scientific">Xanthomonas campestris pv. juglandis</name>
    <name type="common">Xanthomonas arboricola pv. juglandis</name>
    <dbReference type="NCBI Taxonomy" id="195709"/>
    <lineage>
        <taxon>Bacteria</taxon>
        <taxon>Pseudomonadati</taxon>
        <taxon>Pseudomonadota</taxon>
        <taxon>Gammaproteobacteria</taxon>
        <taxon>Lysobacterales</taxon>
        <taxon>Lysobacteraceae</taxon>
        <taxon>Xanthomonas</taxon>
    </lineage>
</organism>
<gene>
    <name evidence="2" type="ORF">XSP_000073</name>
    <name evidence="1" type="ORF">XSP_000074</name>
</gene>
<evidence type="ECO:0000313" key="2">
    <source>
        <dbReference type="EMBL" id="CAD1785934.1"/>
    </source>
</evidence>